<dbReference type="InterPro" id="IPR050553">
    <property type="entry name" value="Thioredoxin_ResA/DsbE_sf"/>
</dbReference>
<dbReference type="InterPro" id="IPR036249">
    <property type="entry name" value="Thioredoxin-like_sf"/>
</dbReference>
<dbReference type="PANTHER" id="PTHR42852:SF17">
    <property type="entry name" value="THIOREDOXIN-LIKE PROTEIN HI_1115"/>
    <property type="match status" value="1"/>
</dbReference>
<keyword evidence="4" id="KW-0449">Lipoprotein</keyword>
<accession>A0A1W1BVZ7</accession>
<evidence type="ECO:0000256" key="1">
    <source>
        <dbReference type="ARBA" id="ARBA00004196"/>
    </source>
</evidence>
<evidence type="ECO:0000313" key="4">
    <source>
        <dbReference type="EMBL" id="SFV57631.1"/>
    </source>
</evidence>
<feature type="domain" description="Thioredoxin" evidence="3">
    <location>
        <begin position="64"/>
        <end position="219"/>
    </location>
</feature>
<evidence type="ECO:0000259" key="3">
    <source>
        <dbReference type="PROSITE" id="PS51352"/>
    </source>
</evidence>
<dbReference type="EMBL" id="FPHD01000046">
    <property type="protein sequence ID" value="SFV57631.1"/>
    <property type="molecule type" value="Genomic_DNA"/>
</dbReference>
<organism evidence="4">
    <name type="scientific">hydrothermal vent metagenome</name>
    <dbReference type="NCBI Taxonomy" id="652676"/>
    <lineage>
        <taxon>unclassified sequences</taxon>
        <taxon>metagenomes</taxon>
        <taxon>ecological metagenomes</taxon>
    </lineage>
</organism>
<dbReference type="GO" id="GO:0016491">
    <property type="term" value="F:oxidoreductase activity"/>
    <property type="evidence" value="ECO:0007669"/>
    <property type="project" value="InterPro"/>
</dbReference>
<dbReference type="CDD" id="cd02966">
    <property type="entry name" value="TlpA_like_family"/>
    <property type="match status" value="1"/>
</dbReference>
<protein>
    <submittedName>
        <fullName evidence="4">Putative lipoprotein thiredoxin</fullName>
    </submittedName>
</protein>
<dbReference type="SUPFAM" id="SSF52833">
    <property type="entry name" value="Thioredoxin-like"/>
    <property type="match status" value="1"/>
</dbReference>
<dbReference type="PROSITE" id="PS51352">
    <property type="entry name" value="THIOREDOXIN_2"/>
    <property type="match status" value="1"/>
</dbReference>
<dbReference type="GO" id="GO:0030313">
    <property type="term" value="C:cell envelope"/>
    <property type="evidence" value="ECO:0007669"/>
    <property type="project" value="UniProtKB-SubCell"/>
</dbReference>
<gene>
    <name evidence="4" type="ORF">MNB_SV-8-979</name>
</gene>
<keyword evidence="2" id="KW-0201">Cytochrome c-type biogenesis</keyword>
<name>A0A1W1BVZ7_9ZZZZ</name>
<dbReference type="Pfam" id="PF08534">
    <property type="entry name" value="Redoxin"/>
    <property type="match status" value="1"/>
</dbReference>
<reference evidence="4" key="1">
    <citation type="submission" date="2016-10" db="EMBL/GenBank/DDBJ databases">
        <authorList>
            <person name="de Groot N.N."/>
        </authorList>
    </citation>
    <scope>NUCLEOTIDE SEQUENCE</scope>
</reference>
<dbReference type="Gene3D" id="3.40.30.10">
    <property type="entry name" value="Glutaredoxin"/>
    <property type="match status" value="1"/>
</dbReference>
<sequence length="219" mass="24929">MKRTNILLLIIISLFFTACENKKSSSQDIAVENTTEILTQKDRKQDTLKTKELTNNATVTMHKRMTTSSTGTFILTNSKQKQYTVNVDNKHITFADINTPVILINLFATWCPPCRGEIPYLSDLQKKYKNKLFVAGVLVNDTQDNHALEEFTKKYHANYYISNGKQNDAFAAAVTKALQLPKNFSLPLTILYKAGNYYIHYEGAVPVEMVEHDIQEAIR</sequence>
<dbReference type="PROSITE" id="PS51257">
    <property type="entry name" value="PROKAR_LIPOPROTEIN"/>
    <property type="match status" value="1"/>
</dbReference>
<dbReference type="InterPro" id="IPR013740">
    <property type="entry name" value="Redoxin"/>
</dbReference>
<dbReference type="InterPro" id="IPR017937">
    <property type="entry name" value="Thioredoxin_CS"/>
</dbReference>
<dbReference type="GO" id="GO:0017004">
    <property type="term" value="P:cytochrome complex assembly"/>
    <property type="evidence" value="ECO:0007669"/>
    <property type="project" value="UniProtKB-KW"/>
</dbReference>
<comment type="subcellular location">
    <subcellularLocation>
        <location evidence="1">Cell envelope</location>
    </subcellularLocation>
</comment>
<dbReference type="InterPro" id="IPR013766">
    <property type="entry name" value="Thioredoxin_domain"/>
</dbReference>
<dbReference type="PANTHER" id="PTHR42852">
    <property type="entry name" value="THIOL:DISULFIDE INTERCHANGE PROTEIN DSBE"/>
    <property type="match status" value="1"/>
</dbReference>
<evidence type="ECO:0000256" key="2">
    <source>
        <dbReference type="ARBA" id="ARBA00022748"/>
    </source>
</evidence>
<proteinExistence type="predicted"/>
<dbReference type="AlphaFoldDB" id="A0A1W1BVZ7"/>
<dbReference type="PROSITE" id="PS00194">
    <property type="entry name" value="THIOREDOXIN_1"/>
    <property type="match status" value="1"/>
</dbReference>